<dbReference type="Gene3D" id="3.30.750.24">
    <property type="entry name" value="STAS domain"/>
    <property type="match status" value="1"/>
</dbReference>
<keyword evidence="3" id="KW-1185">Reference proteome</keyword>
<accession>A0A421AWH9</accession>
<dbReference type="OrthoDB" id="5179750at2"/>
<dbReference type="SUPFAM" id="SSF52091">
    <property type="entry name" value="SpoIIaa-like"/>
    <property type="match status" value="1"/>
</dbReference>
<comment type="caution">
    <text evidence="2">The sequence shown here is derived from an EMBL/GenBank/DDBJ whole genome shotgun (WGS) entry which is preliminary data.</text>
</comment>
<dbReference type="EMBL" id="RCDD01000009">
    <property type="protein sequence ID" value="RLK53907.1"/>
    <property type="molecule type" value="Genomic_DNA"/>
</dbReference>
<proteinExistence type="predicted"/>
<reference evidence="2 3" key="1">
    <citation type="submission" date="2018-10" db="EMBL/GenBank/DDBJ databases">
        <title>Genomic Encyclopedia of Archaeal and Bacterial Type Strains, Phase II (KMG-II): from individual species to whole genera.</title>
        <authorList>
            <person name="Goeker M."/>
        </authorList>
    </citation>
    <scope>NUCLEOTIDE SEQUENCE [LARGE SCALE GENOMIC DNA]</scope>
    <source>
        <strain evidence="2 3">DSM 45657</strain>
    </source>
</reference>
<dbReference type="InterPro" id="IPR025847">
    <property type="entry name" value="MEDS_domain"/>
</dbReference>
<organism evidence="2 3">
    <name type="scientific">Actinokineospora cianjurensis</name>
    <dbReference type="NCBI Taxonomy" id="585224"/>
    <lineage>
        <taxon>Bacteria</taxon>
        <taxon>Bacillati</taxon>
        <taxon>Actinomycetota</taxon>
        <taxon>Actinomycetes</taxon>
        <taxon>Pseudonocardiales</taxon>
        <taxon>Pseudonocardiaceae</taxon>
        <taxon>Actinokineospora</taxon>
    </lineage>
</organism>
<evidence type="ECO:0000259" key="1">
    <source>
        <dbReference type="Pfam" id="PF14417"/>
    </source>
</evidence>
<feature type="domain" description="MEDS" evidence="1">
    <location>
        <begin position="18"/>
        <end position="175"/>
    </location>
</feature>
<dbReference type="AlphaFoldDB" id="A0A421AWH9"/>
<evidence type="ECO:0000313" key="3">
    <source>
        <dbReference type="Proteomes" id="UP000282454"/>
    </source>
</evidence>
<dbReference type="InterPro" id="IPR036513">
    <property type="entry name" value="STAS_dom_sf"/>
</dbReference>
<dbReference type="Pfam" id="PF14417">
    <property type="entry name" value="MEDS"/>
    <property type="match status" value="1"/>
</dbReference>
<dbReference type="Proteomes" id="UP000282454">
    <property type="component" value="Unassembled WGS sequence"/>
</dbReference>
<dbReference type="RefSeq" id="WP_121394559.1">
    <property type="nucleotide sequence ID" value="NZ_RCDD01000009.1"/>
</dbReference>
<gene>
    <name evidence="2" type="ORF">CLV68_6286</name>
</gene>
<sequence>MSQAPGADRETTTGGRGHLCWAFADAGEFVAGARAFLVEGLAEGKRVCVAAPGDVAELGRRFDDVPGFDELRERGAVQLRSLDGLYETDAAVDAEEQVRTYAAETEAAVAAGFTGFRVAVEATGLVRTPAQLAAFASYEHAVDRYMAAYPFEALCAYSVPTLGTDVVDKLAGIHPRGNVEHVPFRLHGWGASGAVALEGELDLRSHGLFGWVLDRAAAHWGPGEVVVDARELTFIDHHGLLGLAEQAASRGITIVLRTRRFGAARLVDVLGIDGVRVEQAA</sequence>
<protein>
    <submittedName>
        <fullName evidence="2">Anti-anti-sigma regulatory factor</fullName>
    </submittedName>
</protein>
<evidence type="ECO:0000313" key="2">
    <source>
        <dbReference type="EMBL" id="RLK53907.1"/>
    </source>
</evidence>
<name>A0A421AWH9_9PSEU</name>